<dbReference type="AlphaFoldDB" id="A0A0H5QXN5"/>
<reference evidence="2" key="1">
    <citation type="submission" date="2015-04" db="EMBL/GenBank/DDBJ databases">
        <title>The genome sequence of the plant pathogenic Rhizarian Plasmodiophora brassicae reveals insights in its biotrophic life cycle and the origin of chitin synthesis.</title>
        <authorList>
            <person name="Schwelm A."/>
            <person name="Fogelqvist J."/>
            <person name="Knaust A."/>
            <person name="Julke S."/>
            <person name="Lilja T."/>
            <person name="Dhandapani V."/>
            <person name="Bonilla-Rosso G."/>
            <person name="Karlsson M."/>
            <person name="Shevchenko A."/>
            <person name="Choi S.R."/>
            <person name="Kim H.G."/>
            <person name="Park J.Y."/>
            <person name="Lim Y.P."/>
            <person name="Ludwig-Muller J."/>
            <person name="Dixelius C."/>
        </authorList>
    </citation>
    <scope>NUCLEOTIDE SEQUENCE</scope>
    <source>
        <tissue evidence="2">Potato root galls</tissue>
    </source>
</reference>
<dbReference type="EMBL" id="HACM01006060">
    <property type="protein sequence ID" value="CRZ06502.1"/>
    <property type="molecule type" value="Transcribed_RNA"/>
</dbReference>
<protein>
    <submittedName>
        <fullName evidence="2">Uncharacterized protein</fullName>
    </submittedName>
</protein>
<name>A0A0H5QXN5_9EUKA</name>
<evidence type="ECO:0000313" key="2">
    <source>
        <dbReference type="EMBL" id="CRZ06502.1"/>
    </source>
</evidence>
<proteinExistence type="predicted"/>
<sequence length="110" mass="12547">MVVEMLLNVVFNEGGGSSFSNSDDLLIYLELLLISFVISMFSVPRFRAEMLIDLEAWGMSNGPLIAIPAIQIQDRFQYSSQCSLGYFCGIRTSYYYHISMFYVLVNSWNS</sequence>
<evidence type="ECO:0000256" key="1">
    <source>
        <dbReference type="SAM" id="Phobius"/>
    </source>
</evidence>
<dbReference type="EMBL" id="HACM01006059">
    <property type="protein sequence ID" value="CRZ06501.1"/>
    <property type="molecule type" value="Transcribed_RNA"/>
</dbReference>
<feature type="transmembrane region" description="Helical" evidence="1">
    <location>
        <begin position="25"/>
        <end position="43"/>
    </location>
</feature>
<keyword evidence="1" id="KW-1133">Transmembrane helix</keyword>
<keyword evidence="1" id="KW-0812">Transmembrane</keyword>
<accession>A0A0H5QXN5</accession>
<keyword evidence="1" id="KW-0472">Membrane</keyword>
<organism evidence="2">
    <name type="scientific">Spongospora subterranea</name>
    <dbReference type="NCBI Taxonomy" id="70186"/>
    <lineage>
        <taxon>Eukaryota</taxon>
        <taxon>Sar</taxon>
        <taxon>Rhizaria</taxon>
        <taxon>Endomyxa</taxon>
        <taxon>Phytomyxea</taxon>
        <taxon>Plasmodiophorida</taxon>
        <taxon>Plasmodiophoridae</taxon>
        <taxon>Spongospora</taxon>
    </lineage>
</organism>